<protein>
    <recommendedName>
        <fullName evidence="4">Phage tail protein</fullName>
    </recommendedName>
</protein>
<evidence type="ECO:0000256" key="1">
    <source>
        <dbReference type="SAM" id="MobiDB-lite"/>
    </source>
</evidence>
<feature type="region of interest" description="Disordered" evidence="1">
    <location>
        <begin position="147"/>
        <end position="189"/>
    </location>
</feature>
<organism evidence="2 3">
    <name type="scientific">Corynebacterium freneyi</name>
    <dbReference type="NCBI Taxonomy" id="134034"/>
    <lineage>
        <taxon>Bacteria</taxon>
        <taxon>Bacillati</taxon>
        <taxon>Actinomycetota</taxon>
        <taxon>Actinomycetes</taxon>
        <taxon>Mycobacteriales</taxon>
        <taxon>Corynebacteriaceae</taxon>
        <taxon>Corynebacterium</taxon>
    </lineage>
</organism>
<proteinExistence type="predicted"/>
<reference evidence="2 3" key="1">
    <citation type="submission" date="2021-03" db="EMBL/GenBank/DDBJ databases">
        <title>Sequencing the genomes of 1000 actinobacteria strains.</title>
        <authorList>
            <person name="Klenk H.-P."/>
        </authorList>
    </citation>
    <scope>NUCLEOTIDE SEQUENCE [LARGE SCALE GENOMIC DNA]</scope>
    <source>
        <strain evidence="2 3">DSM 44506</strain>
    </source>
</reference>
<accession>A0ABS4U959</accession>
<evidence type="ECO:0008006" key="4">
    <source>
        <dbReference type="Google" id="ProtNLM"/>
    </source>
</evidence>
<keyword evidence="3" id="KW-1185">Reference proteome</keyword>
<feature type="compositionally biased region" description="Basic and acidic residues" evidence="1">
    <location>
        <begin position="149"/>
        <end position="161"/>
    </location>
</feature>
<dbReference type="EMBL" id="JAGINY010000001">
    <property type="protein sequence ID" value="MBP2333038.1"/>
    <property type="molecule type" value="Genomic_DNA"/>
</dbReference>
<dbReference type="RefSeq" id="WP_209653579.1">
    <property type="nucleotide sequence ID" value="NZ_CP047357.1"/>
</dbReference>
<name>A0ABS4U959_9CORY</name>
<sequence>MVEFSMPATLKLLLKDQWDIRATQRGVLVMEGGNTINAEIPAIKGDKGDRGTDGTPPRFHAPVAEADLPDPRTLTNDDLGWFWPISGSTTVYQWNGRELVPIPNYLGARGETGPAPVMRIGDVQTRDIPAARISTDAEGTVVLSLDLPRGLKGDPGAKGDTGDAAPISSSQDYDDGGTPAAPGDVLTMREDGDWGPAKPQIGAGSVKKHGADSDWQAVNTGPNWKGDYVSLTTLRIPAQPFPWEPEVYGLVDVKVDGIAVRMDVEAHLGAVSGPLLALGPGMQAASILGEWMPRQLVPAADETAAFNASSSIVPAGQEATIHLIARRVESLSGITVQTRKERAYLRVNVNPVRVEVP</sequence>
<dbReference type="Proteomes" id="UP001519305">
    <property type="component" value="Unassembled WGS sequence"/>
</dbReference>
<comment type="caution">
    <text evidence="2">The sequence shown here is derived from an EMBL/GenBank/DDBJ whole genome shotgun (WGS) entry which is preliminary data.</text>
</comment>
<evidence type="ECO:0000313" key="2">
    <source>
        <dbReference type="EMBL" id="MBP2333038.1"/>
    </source>
</evidence>
<gene>
    <name evidence="2" type="ORF">JOF33_001737</name>
</gene>
<evidence type="ECO:0000313" key="3">
    <source>
        <dbReference type="Proteomes" id="UP001519305"/>
    </source>
</evidence>